<dbReference type="Gene3D" id="3.60.40.10">
    <property type="entry name" value="PPM-type phosphatase domain"/>
    <property type="match status" value="1"/>
</dbReference>
<proteinExistence type="predicted"/>
<comment type="caution">
    <text evidence="1">The sequence shown here is derived from an EMBL/GenBank/DDBJ whole genome shotgun (WGS) entry which is preliminary data.</text>
</comment>
<evidence type="ECO:0008006" key="3">
    <source>
        <dbReference type="Google" id="ProtNLM"/>
    </source>
</evidence>
<accession>A0ABV9WJY8</accession>
<reference evidence="2" key="1">
    <citation type="journal article" date="2019" name="Int. J. Syst. Evol. Microbiol.">
        <title>The Global Catalogue of Microorganisms (GCM) 10K type strain sequencing project: providing services to taxonomists for standard genome sequencing and annotation.</title>
        <authorList>
            <consortium name="The Broad Institute Genomics Platform"/>
            <consortium name="The Broad Institute Genome Sequencing Center for Infectious Disease"/>
            <person name="Wu L."/>
            <person name="Ma J."/>
        </authorList>
    </citation>
    <scope>NUCLEOTIDE SEQUENCE [LARGE SCALE GENOMIC DNA]</scope>
    <source>
        <strain evidence="2">CGMCC 4.7152</strain>
    </source>
</reference>
<dbReference type="SUPFAM" id="SSF81606">
    <property type="entry name" value="PP2C-like"/>
    <property type="match status" value="1"/>
</dbReference>
<dbReference type="InterPro" id="IPR036457">
    <property type="entry name" value="PPM-type-like_dom_sf"/>
</dbReference>
<sequence>MEVRIASQAAPGRSVNEDFAFALPDLVAVFDGVSVPPTLDTGCIHGPSWYVRRLGGYLAVLHKQGPATGLPELLAEAIHLVRGDHTDSCDLSHPGTPASTVCMVQLTDQHLEYLVLCDSPLVLDRGTEVSVITDSRFEHAVADLRAAALTGTHPIGSPEHAAGVRNAVMQQRTRTNRPDGYWIAAADPQAAYQAVTGTLPITGSARVRRAALLTDGASCAVDSFHLYDWRGLLDALTDSGPQALIGQVRSVEDADSGGHDRPRYKRHDDATAALCLFDGSKS</sequence>
<evidence type="ECO:0000313" key="1">
    <source>
        <dbReference type="EMBL" id="MFC5008420.1"/>
    </source>
</evidence>
<gene>
    <name evidence="1" type="ORF">ACFPIJ_62750</name>
</gene>
<dbReference type="RefSeq" id="WP_380129121.1">
    <property type="nucleotide sequence ID" value="NZ_JBHSIU010000131.1"/>
</dbReference>
<evidence type="ECO:0000313" key="2">
    <source>
        <dbReference type="Proteomes" id="UP001595912"/>
    </source>
</evidence>
<organism evidence="1 2">
    <name type="scientific">Dactylosporangium cerinum</name>
    <dbReference type="NCBI Taxonomy" id="1434730"/>
    <lineage>
        <taxon>Bacteria</taxon>
        <taxon>Bacillati</taxon>
        <taxon>Actinomycetota</taxon>
        <taxon>Actinomycetes</taxon>
        <taxon>Micromonosporales</taxon>
        <taxon>Micromonosporaceae</taxon>
        <taxon>Dactylosporangium</taxon>
    </lineage>
</organism>
<name>A0ABV9WJY8_9ACTN</name>
<keyword evidence="2" id="KW-1185">Reference proteome</keyword>
<protein>
    <recommendedName>
        <fullName evidence="3">Integrase</fullName>
    </recommendedName>
</protein>
<dbReference type="EMBL" id="JBHSIU010000131">
    <property type="protein sequence ID" value="MFC5008420.1"/>
    <property type="molecule type" value="Genomic_DNA"/>
</dbReference>
<dbReference type="Proteomes" id="UP001595912">
    <property type="component" value="Unassembled WGS sequence"/>
</dbReference>